<dbReference type="InterPro" id="IPR036188">
    <property type="entry name" value="FAD/NAD-bd_sf"/>
</dbReference>
<dbReference type="GO" id="GO:0016491">
    <property type="term" value="F:oxidoreductase activity"/>
    <property type="evidence" value="ECO:0007669"/>
    <property type="project" value="UniProtKB-KW"/>
</dbReference>
<keyword evidence="8" id="KW-1185">Reference proteome</keyword>
<evidence type="ECO:0000313" key="7">
    <source>
        <dbReference type="EMBL" id="QDS91960.1"/>
    </source>
</evidence>
<keyword evidence="3" id="KW-0560">Oxidoreductase</keyword>
<evidence type="ECO:0000313" key="8">
    <source>
        <dbReference type="Proteomes" id="UP000320672"/>
    </source>
</evidence>
<keyword evidence="7" id="KW-0456">Lyase</keyword>
<dbReference type="InterPro" id="IPR008979">
    <property type="entry name" value="Galactose-bd-like_sf"/>
</dbReference>
<sequence>MLKSARLDLFLSGVLVVGLLFSFPTTSSIAAEPQTYDVVIYGGTSAGIAAAVQVRKMGGTVVVIEPSRRIGGLTTGGLGQTDIGNKAAIGGLALEFYERIKAFYDQPDNWKWQAVDEYRSGGQTRNGANEKAMWTFEPHAALSVMEDWVREHDIPVVYEQQLDRTGIQKSGEHSQGAIMQGGRITSIRMENGHTYRGRVFMDATYEGDLLAAAGVDYTVGRESNATYGETLNGVQTKQARHHQIVPGVDPYVVPGDPSSGLLPGIDPAGPGIEGDGDHRVQAYCFRMCLTDHPKNRIPFAKPDDYQPLMYELLLRNYEQGERGMSWINSSMPNRKTDTNNRAGFSTDFIGQNYDYPEATYEQREQIIDAHRSYQQGLMWTFANHERVPEAIRKNFARWGTCRDEFEREDGWQQQLYIREARRMLGDYVMTQHHCQGRESVPRPIALAAYTMDSHHVQRFVTEDGFARNEGDVQVGGFSPYPIDYGSLVPKQEQCENLLVPVCLSASHIAFGSIRMEPVFMVLGQTSATAAMQAIAAKVPVQNVDYDQLRERLLADDQVLIWTGPVKTPATSLNSKSLKGIAMDEAEAKKVGFVGSGNLIGPFVDAGYAHDEDSRKGEQSVLFQIDIPKAGRYDVRVAYSSHANRATNVPVTIQHTGGPTTVLLNQRKKPTSAPFETVGEFDFAAGTTTVEISNKGTNGYVLVDAIQLLPIEKASKR</sequence>
<dbReference type="OrthoDB" id="287984at2"/>
<dbReference type="PANTHER" id="PTHR43498">
    <property type="entry name" value="FERREDOXIN:COB-COM HETERODISULFIDE REDUCTASE SUBUNIT A"/>
    <property type="match status" value="1"/>
</dbReference>
<dbReference type="EC" id="4.2.2.12" evidence="7"/>
<dbReference type="Proteomes" id="UP000320672">
    <property type="component" value="Chromosome"/>
</dbReference>
<protein>
    <submittedName>
        <fullName evidence="7">Xanthan lyase</fullName>
        <ecNumber evidence="7">4.2.2.12</ecNumber>
    </submittedName>
</protein>
<keyword evidence="2" id="KW-0479">Metal-binding</keyword>
<dbReference type="Pfam" id="PF12831">
    <property type="entry name" value="FAD_oxidored"/>
    <property type="match status" value="1"/>
</dbReference>
<feature type="domain" description="Golvesin/Xly CBD-like" evidence="6">
    <location>
        <begin position="607"/>
        <end position="707"/>
    </location>
</feature>
<keyword evidence="1" id="KW-0004">4Fe-4S</keyword>
<dbReference type="Pfam" id="PF25275">
    <property type="entry name" value="Golvesin_C"/>
    <property type="match status" value="1"/>
</dbReference>
<keyword evidence="4" id="KW-0408">Iron</keyword>
<evidence type="ECO:0000256" key="3">
    <source>
        <dbReference type="ARBA" id="ARBA00023002"/>
    </source>
</evidence>
<dbReference type="GO" id="GO:0047492">
    <property type="term" value="F:xanthan lyase activity"/>
    <property type="evidence" value="ECO:0007669"/>
    <property type="project" value="UniProtKB-EC"/>
</dbReference>
<organism evidence="7 8">
    <name type="scientific">Roseimaritima multifibrata</name>
    <dbReference type="NCBI Taxonomy" id="1930274"/>
    <lineage>
        <taxon>Bacteria</taxon>
        <taxon>Pseudomonadati</taxon>
        <taxon>Planctomycetota</taxon>
        <taxon>Planctomycetia</taxon>
        <taxon>Pirellulales</taxon>
        <taxon>Pirellulaceae</taxon>
        <taxon>Roseimaritima</taxon>
    </lineage>
</organism>
<evidence type="ECO:0000259" key="6">
    <source>
        <dbReference type="Pfam" id="PF25275"/>
    </source>
</evidence>
<dbReference type="PANTHER" id="PTHR43498:SF1">
    <property type="entry name" value="COB--COM HETERODISULFIDE REDUCTASE IRON-SULFUR SUBUNIT A"/>
    <property type="match status" value="1"/>
</dbReference>
<dbReference type="AlphaFoldDB" id="A0A517MAP9"/>
<accession>A0A517MAP9</accession>
<dbReference type="KEGG" id="rml:FF011L_06960"/>
<dbReference type="InterPro" id="IPR033803">
    <property type="entry name" value="CBD-like_Golvesin-Xly"/>
</dbReference>
<dbReference type="SUPFAM" id="SSF51905">
    <property type="entry name" value="FAD/NAD(P)-binding domain"/>
    <property type="match status" value="1"/>
</dbReference>
<dbReference type="GO" id="GO:0046872">
    <property type="term" value="F:metal ion binding"/>
    <property type="evidence" value="ECO:0007669"/>
    <property type="project" value="UniProtKB-KW"/>
</dbReference>
<proteinExistence type="predicted"/>
<evidence type="ECO:0000256" key="2">
    <source>
        <dbReference type="ARBA" id="ARBA00022723"/>
    </source>
</evidence>
<evidence type="ECO:0000256" key="5">
    <source>
        <dbReference type="ARBA" id="ARBA00023014"/>
    </source>
</evidence>
<name>A0A517MAP9_9BACT</name>
<keyword evidence="5" id="KW-0411">Iron-sulfur</keyword>
<dbReference type="EMBL" id="CP036262">
    <property type="protein sequence ID" value="QDS91960.1"/>
    <property type="molecule type" value="Genomic_DNA"/>
</dbReference>
<gene>
    <name evidence="7" type="primary">xly_2</name>
    <name evidence="7" type="ORF">FF011L_06960</name>
</gene>
<dbReference type="InterPro" id="IPR039650">
    <property type="entry name" value="HdrA-like"/>
</dbReference>
<dbReference type="SUPFAM" id="SSF49785">
    <property type="entry name" value="Galactose-binding domain-like"/>
    <property type="match status" value="1"/>
</dbReference>
<evidence type="ECO:0000256" key="1">
    <source>
        <dbReference type="ARBA" id="ARBA00022485"/>
    </source>
</evidence>
<evidence type="ECO:0000256" key="4">
    <source>
        <dbReference type="ARBA" id="ARBA00023004"/>
    </source>
</evidence>
<reference evidence="7 8" key="1">
    <citation type="submission" date="2019-02" db="EMBL/GenBank/DDBJ databases">
        <title>Deep-cultivation of Planctomycetes and their phenomic and genomic characterization uncovers novel biology.</title>
        <authorList>
            <person name="Wiegand S."/>
            <person name="Jogler M."/>
            <person name="Boedeker C."/>
            <person name="Pinto D."/>
            <person name="Vollmers J."/>
            <person name="Rivas-Marin E."/>
            <person name="Kohn T."/>
            <person name="Peeters S.H."/>
            <person name="Heuer A."/>
            <person name="Rast P."/>
            <person name="Oberbeckmann S."/>
            <person name="Bunk B."/>
            <person name="Jeske O."/>
            <person name="Meyerdierks A."/>
            <person name="Storesund J.E."/>
            <person name="Kallscheuer N."/>
            <person name="Luecker S."/>
            <person name="Lage O.M."/>
            <person name="Pohl T."/>
            <person name="Merkel B.J."/>
            <person name="Hornburger P."/>
            <person name="Mueller R.-W."/>
            <person name="Bruemmer F."/>
            <person name="Labrenz M."/>
            <person name="Spormann A.M."/>
            <person name="Op den Camp H."/>
            <person name="Overmann J."/>
            <person name="Amann R."/>
            <person name="Jetten M.S.M."/>
            <person name="Mascher T."/>
            <person name="Medema M.H."/>
            <person name="Devos D.P."/>
            <person name="Kaster A.-K."/>
            <person name="Ovreas L."/>
            <person name="Rohde M."/>
            <person name="Galperin M.Y."/>
            <person name="Jogler C."/>
        </authorList>
    </citation>
    <scope>NUCLEOTIDE SEQUENCE [LARGE SCALE GENOMIC DNA]</scope>
    <source>
        <strain evidence="7 8">FF011L</strain>
    </source>
</reference>
<dbReference type="GO" id="GO:0051539">
    <property type="term" value="F:4 iron, 4 sulfur cluster binding"/>
    <property type="evidence" value="ECO:0007669"/>
    <property type="project" value="UniProtKB-KW"/>
</dbReference>
<dbReference type="RefSeq" id="WP_145350128.1">
    <property type="nucleotide sequence ID" value="NZ_CP036262.1"/>
</dbReference>
<dbReference type="Gene3D" id="3.50.50.60">
    <property type="entry name" value="FAD/NAD(P)-binding domain"/>
    <property type="match status" value="1"/>
</dbReference>
<dbReference type="Gene3D" id="2.60.120.260">
    <property type="entry name" value="Galactose-binding domain-like"/>
    <property type="match status" value="1"/>
</dbReference>